<dbReference type="InterPro" id="IPR012349">
    <property type="entry name" value="Split_barrel_FMN-bd"/>
</dbReference>
<dbReference type="Proteomes" id="UP000190888">
    <property type="component" value="Unassembled WGS sequence"/>
</dbReference>
<protein>
    <submittedName>
        <fullName evidence="2">General stress protein 26</fullName>
    </submittedName>
</protein>
<evidence type="ECO:0000313" key="2">
    <source>
        <dbReference type="EMBL" id="SJZ74741.1"/>
    </source>
</evidence>
<evidence type="ECO:0000313" key="3">
    <source>
        <dbReference type="Proteomes" id="UP000190888"/>
    </source>
</evidence>
<dbReference type="PANTHER" id="PTHR34818:SF1">
    <property type="entry name" value="PROTEIN BLI-3"/>
    <property type="match status" value="1"/>
</dbReference>
<name>A0A1T4N6D9_9BACT</name>
<dbReference type="Gene3D" id="2.30.110.10">
    <property type="entry name" value="Electron Transport, Fmn-binding Protein, Chain A"/>
    <property type="match status" value="1"/>
</dbReference>
<dbReference type="RefSeq" id="WP_078831097.1">
    <property type="nucleotide sequence ID" value="NZ_FUWH01000004.1"/>
</dbReference>
<feature type="domain" description="General stress protein FMN-binding split barrel" evidence="1">
    <location>
        <begin position="10"/>
        <end position="158"/>
    </location>
</feature>
<organism evidence="2 3">
    <name type="scientific">Sediminibacterium ginsengisoli</name>
    <dbReference type="NCBI Taxonomy" id="413434"/>
    <lineage>
        <taxon>Bacteria</taxon>
        <taxon>Pseudomonadati</taxon>
        <taxon>Bacteroidota</taxon>
        <taxon>Chitinophagia</taxon>
        <taxon>Chitinophagales</taxon>
        <taxon>Chitinophagaceae</taxon>
        <taxon>Sediminibacterium</taxon>
    </lineage>
</organism>
<evidence type="ECO:0000259" key="1">
    <source>
        <dbReference type="Pfam" id="PF16242"/>
    </source>
</evidence>
<dbReference type="OrthoDB" id="1432662at2"/>
<dbReference type="InterPro" id="IPR038725">
    <property type="entry name" value="YdaG_split_barrel_FMN-bd"/>
</dbReference>
<dbReference type="InterPro" id="IPR052917">
    <property type="entry name" value="Stress-Dev_Protein"/>
</dbReference>
<keyword evidence="3" id="KW-1185">Reference proteome</keyword>
<dbReference type="SUPFAM" id="SSF50475">
    <property type="entry name" value="FMN-binding split barrel"/>
    <property type="match status" value="1"/>
</dbReference>
<dbReference type="Pfam" id="PF16242">
    <property type="entry name" value="Pyrid_ox_like"/>
    <property type="match status" value="1"/>
</dbReference>
<dbReference type="EMBL" id="FUWH01000004">
    <property type="protein sequence ID" value="SJZ74741.1"/>
    <property type="molecule type" value="Genomic_DNA"/>
</dbReference>
<proteinExistence type="predicted"/>
<sequence>MSVSNLSSTEAVQKIRDLTEAASVCLFATALDRQPIAVRPMGIQQVDEEGNLWFFSNKFSDKNEHITANSKVQLFFSNKNDYEFLTIYGDAMIIVDREKAESLWTPIAKTWFHEGADDPELTLICVRPLDAYYWDTKSNKIVSLLKIAAGAILGKTLDDGVEGKIKI</sequence>
<dbReference type="PANTHER" id="PTHR34818">
    <property type="entry name" value="PROTEIN BLI-3"/>
    <property type="match status" value="1"/>
</dbReference>
<dbReference type="STRING" id="413434.SAMN04488132_104113"/>
<accession>A0A1T4N6D9</accession>
<reference evidence="2 3" key="1">
    <citation type="submission" date="2017-02" db="EMBL/GenBank/DDBJ databases">
        <authorList>
            <person name="Peterson S.W."/>
        </authorList>
    </citation>
    <scope>NUCLEOTIDE SEQUENCE [LARGE SCALE GENOMIC DNA]</scope>
    <source>
        <strain evidence="2 3">DSM 22335</strain>
    </source>
</reference>
<gene>
    <name evidence="2" type="ORF">SAMN04488132_104113</name>
</gene>
<dbReference type="AlphaFoldDB" id="A0A1T4N6D9"/>